<dbReference type="Pfam" id="PF00729">
    <property type="entry name" value="Viral_coat"/>
    <property type="match status" value="1"/>
</dbReference>
<evidence type="ECO:0000256" key="3">
    <source>
        <dbReference type="SAM" id="MobiDB-lite"/>
    </source>
</evidence>
<accession>A0A1S6LVH4</accession>
<dbReference type="GO" id="GO:0005198">
    <property type="term" value="F:structural molecule activity"/>
    <property type="evidence" value="ECO:0007669"/>
    <property type="project" value="InterPro"/>
</dbReference>
<feature type="region of interest" description="Disordered" evidence="3">
    <location>
        <begin position="13"/>
        <end position="33"/>
    </location>
</feature>
<dbReference type="InterPro" id="IPR000937">
    <property type="entry name" value="Capsid_prot_S-dom_vir"/>
</dbReference>
<keyword evidence="2" id="KW-0167">Capsid protein</keyword>
<evidence type="ECO:0000256" key="2">
    <source>
        <dbReference type="ARBA" id="ARBA00022561"/>
    </source>
</evidence>
<proteinExistence type="inferred from homology"/>
<reference evidence="5" key="1">
    <citation type="journal article" date="2016" name="Virus Evol.">
        <title>Diversity and comparative genomics of chimeric viruses in Sphagnum-dominated peatlands.</title>
        <authorList>
            <person name="Quaiser A."/>
            <person name="Krupovic M."/>
            <person name="Dufresne A."/>
            <person name="Francez A.J."/>
            <person name="Roux S."/>
        </authorList>
    </citation>
    <scope>NUCLEOTIDE SEQUENCE</scope>
    <source>
        <strain evidence="5">CRUV-30-B</strain>
    </source>
</reference>
<dbReference type="SUPFAM" id="SSF88633">
    <property type="entry name" value="Positive stranded ssRNA viruses"/>
    <property type="match status" value="1"/>
</dbReference>
<dbReference type="InterPro" id="IPR029053">
    <property type="entry name" value="Viral_coat"/>
</dbReference>
<feature type="domain" description="Icosahedral viral capsid protein S" evidence="4">
    <location>
        <begin position="96"/>
        <end position="284"/>
    </location>
</feature>
<sequence length="445" mass="47409">MPVRKYTKRFNNFKKSSKRASSSKRSYSKMRRPYSSYKTPYKAIPFGMGNQMLPGEFKANAFTKGMDSLAKAAGIPAVFGHGDYTINMGGKLASGTSPPQFGSSKGSKSVRVQHREYIQDVVSSPTAGAFLIQGFGINPGNPALMPWLSSVASNFEVYRLHGMIFEFKTMSADALSSVQTALGTVIMATSYNSANPTFFSKQQMENYEFAQSAKPSESMCHYVECSKNGIPLGELYTRDNAVPTGQPSQFYDVGTFNIATVGLPGTNVLVGELWVTYDVELFKPKLYIGGATSGGTAFFHASFTAPVGTNLFSGTQTTKYNSFPSGLTLGTTPNGSTSIQFNSPVAPVGSTYIVNIQVNGSGAATTVAPSAVTYANAQGVNIFGNSTQATFGSSQTTTNWSWEAAFVITSQVGANNGLANITGYTNPTTVTSIDLFITQVPNGIS</sequence>
<dbReference type="EMBL" id="KX388509">
    <property type="protein sequence ID" value="AQU11742.1"/>
    <property type="molecule type" value="Genomic_DNA"/>
</dbReference>
<dbReference type="GO" id="GO:0019028">
    <property type="term" value="C:viral capsid"/>
    <property type="evidence" value="ECO:0007669"/>
    <property type="project" value="UniProtKB-KW"/>
</dbReference>
<dbReference type="Gene3D" id="2.60.120.20">
    <property type="match status" value="1"/>
</dbReference>
<evidence type="ECO:0000313" key="5">
    <source>
        <dbReference type="EMBL" id="AQU11742.1"/>
    </source>
</evidence>
<evidence type="ECO:0000259" key="4">
    <source>
        <dbReference type="Pfam" id="PF00729"/>
    </source>
</evidence>
<protein>
    <submittedName>
        <fullName evidence="5">Capsid protein</fullName>
    </submittedName>
</protein>
<organism evidence="5">
    <name type="scientific">Cruciviridae sp</name>
    <dbReference type="NCBI Taxonomy" id="1955495"/>
    <lineage>
        <taxon>Viruses</taxon>
        <taxon>Cruciviruses</taxon>
    </lineage>
</organism>
<comment type="similarity">
    <text evidence="1">Belongs to the icosahedral plant coat protein family.</text>
</comment>
<name>A0A1S6LVH4_9VIRU</name>
<keyword evidence="2" id="KW-0946">Virion</keyword>
<feature type="compositionally biased region" description="Basic residues" evidence="3">
    <location>
        <begin position="13"/>
        <end position="32"/>
    </location>
</feature>
<evidence type="ECO:0000256" key="1">
    <source>
        <dbReference type="ARBA" id="ARBA00007446"/>
    </source>
</evidence>